<dbReference type="PANTHER" id="PTHR30154">
    <property type="entry name" value="LEUCINE-RESPONSIVE REGULATORY PROTEIN"/>
    <property type="match status" value="1"/>
</dbReference>
<dbReference type="Gene3D" id="1.10.10.10">
    <property type="entry name" value="Winged helix-like DNA-binding domain superfamily/Winged helix DNA-binding domain"/>
    <property type="match status" value="1"/>
</dbReference>
<dbReference type="InterPro" id="IPR036390">
    <property type="entry name" value="WH_DNA-bd_sf"/>
</dbReference>
<dbReference type="SUPFAM" id="SSF46785">
    <property type="entry name" value="Winged helix' DNA-binding domain"/>
    <property type="match status" value="1"/>
</dbReference>
<dbReference type="InterPro" id="IPR011008">
    <property type="entry name" value="Dimeric_a/b-barrel"/>
</dbReference>
<reference evidence="2" key="1">
    <citation type="journal article" date="2014" name="Front. Microbiol.">
        <title>High frequency of phylogenetically diverse reductive dehalogenase-homologous genes in deep subseafloor sedimentary metagenomes.</title>
        <authorList>
            <person name="Kawai M."/>
            <person name="Futagami T."/>
            <person name="Toyoda A."/>
            <person name="Takaki Y."/>
            <person name="Nishi S."/>
            <person name="Hori S."/>
            <person name="Arai W."/>
            <person name="Tsubouchi T."/>
            <person name="Morono Y."/>
            <person name="Uchiyama I."/>
            <person name="Ito T."/>
            <person name="Fujiyama A."/>
            <person name="Inagaki F."/>
            <person name="Takami H."/>
        </authorList>
    </citation>
    <scope>NUCLEOTIDE SEQUENCE</scope>
    <source>
        <strain evidence="2">Expedition CK06-06</strain>
    </source>
</reference>
<feature type="domain" description="Transcription regulator AsnC/Lrp ligand binding" evidence="1">
    <location>
        <begin position="119"/>
        <end position="189"/>
    </location>
</feature>
<dbReference type="EMBL" id="BARW01031358">
    <property type="protein sequence ID" value="GAJ02963.1"/>
    <property type="molecule type" value="Genomic_DNA"/>
</dbReference>
<dbReference type="Gene3D" id="3.30.70.920">
    <property type="match status" value="1"/>
</dbReference>
<dbReference type="PANTHER" id="PTHR30154:SF34">
    <property type="entry name" value="TRANSCRIPTIONAL REGULATOR AZLB"/>
    <property type="match status" value="1"/>
</dbReference>
<comment type="caution">
    <text evidence="2">The sequence shown here is derived from an EMBL/GenBank/DDBJ whole genome shotgun (WGS) entry which is preliminary data.</text>
</comment>
<name>X1TCE2_9ZZZZ</name>
<sequence>DMIVTAHKEFPELVENGTIIACQEETTTGVKRFKAMELEKDLNLDQIDYNVLKIMENEQNLKMISTYEISKIFKKRYNVELSQSTIYNRIKRLEESRVILNYSINFKPKEVGFKGKFIVRIKPKDSSKYSDLALSLVRRNEIVYLFRMGEQYGLLAIVRVKKIEDFGDFIKNLYESEDMEDTYTNFVLDELKPYTNFKIF</sequence>
<dbReference type="SMART" id="SM00344">
    <property type="entry name" value="HTH_ASNC"/>
    <property type="match status" value="1"/>
</dbReference>
<dbReference type="InterPro" id="IPR036388">
    <property type="entry name" value="WH-like_DNA-bd_sf"/>
</dbReference>
<proteinExistence type="predicted"/>
<dbReference type="GO" id="GO:0043200">
    <property type="term" value="P:response to amino acid"/>
    <property type="evidence" value="ECO:0007669"/>
    <property type="project" value="TreeGrafter"/>
</dbReference>
<protein>
    <recommendedName>
        <fullName evidence="1">Transcription regulator AsnC/Lrp ligand binding domain-containing protein</fullName>
    </recommendedName>
</protein>
<dbReference type="GO" id="GO:0005829">
    <property type="term" value="C:cytosol"/>
    <property type="evidence" value="ECO:0007669"/>
    <property type="project" value="TreeGrafter"/>
</dbReference>
<dbReference type="GO" id="GO:0043565">
    <property type="term" value="F:sequence-specific DNA binding"/>
    <property type="evidence" value="ECO:0007669"/>
    <property type="project" value="TreeGrafter"/>
</dbReference>
<dbReference type="AlphaFoldDB" id="X1TCE2"/>
<dbReference type="Pfam" id="PF01037">
    <property type="entry name" value="AsnC_trans_reg"/>
    <property type="match status" value="1"/>
</dbReference>
<evidence type="ECO:0000259" key="1">
    <source>
        <dbReference type="Pfam" id="PF01037"/>
    </source>
</evidence>
<dbReference type="InterPro" id="IPR019888">
    <property type="entry name" value="Tscrpt_reg_AsnC-like"/>
</dbReference>
<accession>X1TCE2</accession>
<organism evidence="2">
    <name type="scientific">marine sediment metagenome</name>
    <dbReference type="NCBI Taxonomy" id="412755"/>
    <lineage>
        <taxon>unclassified sequences</taxon>
        <taxon>metagenomes</taxon>
        <taxon>ecological metagenomes</taxon>
    </lineage>
</organism>
<dbReference type="SUPFAM" id="SSF54909">
    <property type="entry name" value="Dimeric alpha+beta barrel"/>
    <property type="match status" value="1"/>
</dbReference>
<evidence type="ECO:0000313" key="2">
    <source>
        <dbReference type="EMBL" id="GAJ02963.1"/>
    </source>
</evidence>
<gene>
    <name evidence="2" type="ORF">S12H4_49899</name>
</gene>
<feature type="non-terminal residue" evidence="2">
    <location>
        <position position="1"/>
    </location>
</feature>
<dbReference type="InterPro" id="IPR019887">
    <property type="entry name" value="Tscrpt_reg_AsnC/Lrp_C"/>
</dbReference>